<dbReference type="SMART" id="SM00347">
    <property type="entry name" value="HTH_MARR"/>
    <property type="match status" value="1"/>
</dbReference>
<reference evidence="5 6" key="1">
    <citation type="submission" date="2009-01" db="EMBL/GenBank/DDBJ databases">
        <authorList>
            <person name="Fulton L."/>
            <person name="Clifton S."/>
            <person name="Fulton B."/>
            <person name="Xu J."/>
            <person name="Minx P."/>
            <person name="Pepin K.H."/>
            <person name="Johnson M."/>
            <person name="Bhonagiri V."/>
            <person name="Nash W.E."/>
            <person name="Mardis E.R."/>
            <person name="Wilson R.K."/>
        </authorList>
    </citation>
    <scope>NUCLEOTIDE SEQUENCE [LARGE SCALE GENOMIC DNA]</scope>
    <source>
        <strain evidence="5 6">DSM 5476</strain>
    </source>
</reference>
<dbReference type="PANTHER" id="PTHR42756">
    <property type="entry name" value="TRANSCRIPTIONAL REGULATOR, MARR"/>
    <property type="match status" value="1"/>
</dbReference>
<proteinExistence type="predicted"/>
<protein>
    <submittedName>
        <fullName evidence="5">Transcriptional regulator, MarR family</fullName>
    </submittedName>
</protein>
<dbReference type="PANTHER" id="PTHR42756:SF1">
    <property type="entry name" value="TRANSCRIPTIONAL REPRESSOR OF EMRAB OPERON"/>
    <property type="match status" value="1"/>
</dbReference>
<evidence type="ECO:0000313" key="6">
    <source>
        <dbReference type="Proteomes" id="UP000003340"/>
    </source>
</evidence>
<dbReference type="GO" id="GO:0003700">
    <property type="term" value="F:DNA-binding transcription factor activity"/>
    <property type="evidence" value="ECO:0007669"/>
    <property type="project" value="InterPro"/>
</dbReference>
<dbReference type="InterPro" id="IPR036388">
    <property type="entry name" value="WH-like_DNA-bd_sf"/>
</dbReference>
<dbReference type="InterPro" id="IPR000835">
    <property type="entry name" value="HTH_MarR-typ"/>
</dbReference>
<dbReference type="PROSITE" id="PS50995">
    <property type="entry name" value="HTH_MARR_2"/>
    <property type="match status" value="1"/>
</dbReference>
<comment type="caution">
    <text evidence="5">The sequence shown here is derived from an EMBL/GenBank/DDBJ whole genome shotgun (WGS) entry which is preliminary data.</text>
</comment>
<reference evidence="5 6" key="2">
    <citation type="submission" date="2009-02" db="EMBL/GenBank/DDBJ databases">
        <title>Draft genome sequence of Clostridium methylpentosum (DSM 5476).</title>
        <authorList>
            <person name="Sudarsanam P."/>
            <person name="Ley R."/>
            <person name="Guruge J."/>
            <person name="Turnbaugh P.J."/>
            <person name="Mahowald M."/>
            <person name="Liep D."/>
            <person name="Gordon J."/>
        </authorList>
    </citation>
    <scope>NUCLEOTIDE SEQUENCE [LARGE SCALE GENOMIC DNA]</scope>
    <source>
        <strain evidence="5 6">DSM 5476</strain>
    </source>
</reference>
<dbReference type="InterPro" id="IPR036390">
    <property type="entry name" value="WH_DNA-bd_sf"/>
</dbReference>
<dbReference type="Gene3D" id="1.10.10.10">
    <property type="entry name" value="Winged helix-like DNA-binding domain superfamily/Winged helix DNA-binding domain"/>
    <property type="match status" value="1"/>
</dbReference>
<evidence type="ECO:0000313" key="5">
    <source>
        <dbReference type="EMBL" id="EEG28696.1"/>
    </source>
</evidence>
<dbReference type="STRING" id="537013.CLOSTMETH_03699"/>
<evidence type="ECO:0000256" key="3">
    <source>
        <dbReference type="ARBA" id="ARBA00023163"/>
    </source>
</evidence>
<organism evidence="5 6">
    <name type="scientific">[Clostridium] methylpentosum DSM 5476</name>
    <dbReference type="NCBI Taxonomy" id="537013"/>
    <lineage>
        <taxon>Bacteria</taxon>
        <taxon>Bacillati</taxon>
        <taxon>Bacillota</taxon>
        <taxon>Clostridia</taxon>
        <taxon>Eubacteriales</taxon>
        <taxon>Oscillospiraceae</taxon>
        <taxon>Oscillospiraceae incertae sedis</taxon>
    </lineage>
</organism>
<evidence type="ECO:0000259" key="4">
    <source>
        <dbReference type="PROSITE" id="PS50995"/>
    </source>
</evidence>
<dbReference type="GO" id="GO:0003677">
    <property type="term" value="F:DNA binding"/>
    <property type="evidence" value="ECO:0007669"/>
    <property type="project" value="UniProtKB-KW"/>
</dbReference>
<dbReference type="Proteomes" id="UP000003340">
    <property type="component" value="Unassembled WGS sequence"/>
</dbReference>
<accession>C0EIK4</accession>
<keyword evidence="2" id="KW-0238">DNA-binding</keyword>
<evidence type="ECO:0000256" key="1">
    <source>
        <dbReference type="ARBA" id="ARBA00023015"/>
    </source>
</evidence>
<keyword evidence="3" id="KW-0804">Transcription</keyword>
<keyword evidence="1" id="KW-0805">Transcription regulation</keyword>
<dbReference type="eggNOG" id="COG1846">
    <property type="taxonomic scope" value="Bacteria"/>
</dbReference>
<dbReference type="PRINTS" id="PR00598">
    <property type="entry name" value="HTHMARR"/>
</dbReference>
<gene>
    <name evidence="5" type="ORF">CLOSTMETH_03699</name>
</gene>
<dbReference type="Pfam" id="PF12802">
    <property type="entry name" value="MarR_2"/>
    <property type="match status" value="1"/>
</dbReference>
<evidence type="ECO:0000256" key="2">
    <source>
        <dbReference type="ARBA" id="ARBA00023125"/>
    </source>
</evidence>
<keyword evidence="6" id="KW-1185">Reference proteome</keyword>
<dbReference type="AlphaFoldDB" id="C0EIK4"/>
<dbReference type="HOGENOM" id="CLU_083287_18_7_9"/>
<name>C0EIK4_9FIRM</name>
<dbReference type="SUPFAM" id="SSF46785">
    <property type="entry name" value="Winged helix' DNA-binding domain"/>
    <property type="match status" value="1"/>
</dbReference>
<feature type="domain" description="HTH marR-type" evidence="4">
    <location>
        <begin position="1"/>
        <end position="136"/>
    </location>
</feature>
<dbReference type="EMBL" id="ACEC01000127">
    <property type="protein sequence ID" value="EEG28696.1"/>
    <property type="molecule type" value="Genomic_DNA"/>
</dbReference>
<sequence>MEIEYTLTRKIRELANLITKNRDADIRELELTTAQADILLYVAEHPGKSTVDLKSFLNVTHQTAQGIVQRMSDKGLLKLSPSRNDARYKQIFLTEKALTVYKSMLENGTHTGNKLLSGMNAEEKEQFLALITLGLKNLNDM</sequence>